<dbReference type="GO" id="GO:0005886">
    <property type="term" value="C:plasma membrane"/>
    <property type="evidence" value="ECO:0007669"/>
    <property type="project" value="TreeGrafter"/>
</dbReference>
<evidence type="ECO:0000256" key="2">
    <source>
        <dbReference type="ARBA" id="ARBA00023136"/>
    </source>
</evidence>
<keyword evidence="3" id="KW-1133">Transmembrane helix</keyword>
<comment type="subcellular location">
    <subcellularLocation>
        <location evidence="1">Membrane</location>
    </subcellularLocation>
</comment>
<keyword evidence="3" id="KW-0812">Transmembrane</keyword>
<accession>A0A7C3N6Z8</accession>
<feature type="transmembrane region" description="Helical" evidence="3">
    <location>
        <begin position="20"/>
        <end position="38"/>
    </location>
</feature>
<dbReference type="InterPro" id="IPR005311">
    <property type="entry name" value="PBP_dimer"/>
</dbReference>
<dbReference type="GO" id="GO:0071555">
    <property type="term" value="P:cell wall organization"/>
    <property type="evidence" value="ECO:0007669"/>
    <property type="project" value="TreeGrafter"/>
</dbReference>
<dbReference type="Pfam" id="PF00905">
    <property type="entry name" value="Transpeptidase"/>
    <property type="match status" value="1"/>
</dbReference>
<dbReference type="InterPro" id="IPR001460">
    <property type="entry name" value="PCN-bd_Tpept"/>
</dbReference>
<evidence type="ECO:0000256" key="3">
    <source>
        <dbReference type="SAM" id="Phobius"/>
    </source>
</evidence>
<protein>
    <submittedName>
        <fullName evidence="6">Penicillin-binding protein 2</fullName>
    </submittedName>
</protein>
<dbReference type="GO" id="GO:0008658">
    <property type="term" value="F:penicillin binding"/>
    <property type="evidence" value="ECO:0007669"/>
    <property type="project" value="InterPro"/>
</dbReference>
<evidence type="ECO:0000313" key="6">
    <source>
        <dbReference type="EMBL" id="HFK23780.1"/>
    </source>
</evidence>
<dbReference type="EMBL" id="DSTT01000005">
    <property type="protein sequence ID" value="HFK23780.1"/>
    <property type="molecule type" value="Genomic_DNA"/>
</dbReference>
<dbReference type="Gene3D" id="3.90.1310.10">
    <property type="entry name" value="Penicillin-binding protein 2a (Domain 2)"/>
    <property type="match status" value="1"/>
</dbReference>
<organism evidence="6">
    <name type="scientific">candidate division WOR-3 bacterium</name>
    <dbReference type="NCBI Taxonomy" id="2052148"/>
    <lineage>
        <taxon>Bacteria</taxon>
        <taxon>Bacteria division WOR-3</taxon>
    </lineage>
</organism>
<feature type="domain" description="Penicillin-binding protein transpeptidase" evidence="4">
    <location>
        <begin position="250"/>
        <end position="548"/>
    </location>
</feature>
<name>A0A7C3N6Z8_UNCW3</name>
<dbReference type="InterPro" id="IPR012338">
    <property type="entry name" value="Beta-lactam/transpept-like"/>
</dbReference>
<evidence type="ECO:0000259" key="4">
    <source>
        <dbReference type="Pfam" id="PF00905"/>
    </source>
</evidence>
<reference evidence="6" key="1">
    <citation type="journal article" date="2020" name="mSystems">
        <title>Genome- and Community-Level Interaction Insights into Carbon Utilization and Element Cycling Functions of Hydrothermarchaeota in Hydrothermal Sediment.</title>
        <authorList>
            <person name="Zhou Z."/>
            <person name="Liu Y."/>
            <person name="Xu W."/>
            <person name="Pan J."/>
            <person name="Luo Z.H."/>
            <person name="Li M."/>
        </authorList>
    </citation>
    <scope>NUCLEOTIDE SEQUENCE [LARGE SCALE GENOMIC DNA]</scope>
    <source>
        <strain evidence="6">SpSt-464</strain>
    </source>
</reference>
<dbReference type="PANTHER" id="PTHR30627">
    <property type="entry name" value="PEPTIDOGLYCAN D,D-TRANSPEPTIDASE"/>
    <property type="match status" value="1"/>
</dbReference>
<evidence type="ECO:0000259" key="5">
    <source>
        <dbReference type="Pfam" id="PF03717"/>
    </source>
</evidence>
<dbReference type="InterPro" id="IPR050515">
    <property type="entry name" value="Beta-lactam/transpept"/>
</dbReference>
<dbReference type="Gene3D" id="3.30.450.330">
    <property type="match status" value="1"/>
</dbReference>
<keyword evidence="2 3" id="KW-0472">Membrane</keyword>
<dbReference type="Pfam" id="PF03717">
    <property type="entry name" value="PBP_dimer"/>
    <property type="match status" value="1"/>
</dbReference>
<sequence length="579" mass="65936">MNGYLKNRKEKGINILLKNFLSGFTTIFVLILVLNLFYKQIILHYSLDDIYRKKSSIRFFDKAERGIIKDRNGYEIATNINSYNIYVSKKLLKNKNEVARILSENCIVDYFTALKKLNSRLEWVPIKFNVEENLALNLKNRYQSIIVKEEKTRYYNKPEIFSNIIGFVGIDDVGLEGLEYKYNKILKGKNGYISYQKKPNGKIYKHPLNDDKPAKKGKDIVLTIDYRFQEACYNIAKDYCEKYSAKKALIIVLKSKTGELFAVAEYPSYNSNLHGLGDISSYKNYATTNLFEPGSVFKIVLAAAALESRIDTSLLLKEENEDTLIISKRRITDSHNFGKLNFKESFMVSSNIAFVNLGKKLGKEKVYNMVKRLNFLSKTESGFPGEQVGQLIGIEKCRDINFANLCFGQGISVTALQLVSAYNCIANNGVYINPKIIKEIGNNSSIKNTKKRVIDEDVALKLKELLKAVVENGTGTKAKVDGISVAGKTGTAEKYIENVGYRKGYYISSFAGFFPADDPEFTILTLIDEPKNQYWASEITAPMFSEVVKRIINLDEYRFLVQEDREINKNGIKRIAKRS</sequence>
<dbReference type="SUPFAM" id="SSF56601">
    <property type="entry name" value="beta-lactamase/transpeptidase-like"/>
    <property type="match status" value="1"/>
</dbReference>
<comment type="caution">
    <text evidence="6">The sequence shown here is derived from an EMBL/GenBank/DDBJ whole genome shotgun (WGS) entry which is preliminary data.</text>
</comment>
<feature type="domain" description="Penicillin-binding protein dimerisation" evidence="5">
    <location>
        <begin position="62"/>
        <end position="204"/>
    </location>
</feature>
<dbReference type="AlphaFoldDB" id="A0A7C3N6Z8"/>
<dbReference type="SUPFAM" id="SSF56519">
    <property type="entry name" value="Penicillin binding protein dimerisation domain"/>
    <property type="match status" value="1"/>
</dbReference>
<dbReference type="PANTHER" id="PTHR30627:SF1">
    <property type="entry name" value="PEPTIDOGLYCAN D,D-TRANSPEPTIDASE FTSI"/>
    <property type="match status" value="1"/>
</dbReference>
<gene>
    <name evidence="6" type="ORF">ENS15_03920</name>
</gene>
<proteinExistence type="predicted"/>
<dbReference type="InterPro" id="IPR036138">
    <property type="entry name" value="PBP_dimer_sf"/>
</dbReference>
<dbReference type="Gene3D" id="3.40.710.10">
    <property type="entry name" value="DD-peptidase/beta-lactamase superfamily"/>
    <property type="match status" value="1"/>
</dbReference>
<evidence type="ECO:0000256" key="1">
    <source>
        <dbReference type="ARBA" id="ARBA00004370"/>
    </source>
</evidence>